<keyword evidence="5 12" id="KW-0812">Transmembrane</keyword>
<keyword evidence="10" id="KW-0739">Sodium transport</keyword>
<evidence type="ECO:0000256" key="12">
    <source>
        <dbReference type="SAM" id="Phobius"/>
    </source>
</evidence>
<feature type="transmembrane region" description="Helical" evidence="12">
    <location>
        <begin position="166"/>
        <end position="187"/>
    </location>
</feature>
<sequence>MSPIDLAIIVLYILGVTLFGSLIGSRSEGLKGYFLGGSRVPAWAVMISIVATETSTATFLSVPSLSYRDGGDFTYLQLAIGYIIGRVLVAVVLLPSYFKGQMYTAYQVLDARFGGATKTAASLLFLLSRTLGDGLRLFLAALVLRRLLLLSGLVGDGDGAIMPIEWAMPASIVLMGVSTIVYTFLGGMTAVVWTDVTQFLIYMIGAVAALLIMVGRLDGGWETLWASGEAAGKFRFLNPSFDLTQPYTIWAGVIGGMVLSTATHGADQMMVQRYLSAKSQRQAAGALIASGFVVFAQFALFLLIGVALSVFYGEYPPDRPLQVDDEFASFIVTHLPTGLVGLVVAAIFSAAMSTLSSSLNASASSTVNDLIRPAFPRIGEEKLLGLSRSLTIVWGIAQMGIAAVAAAKFQDSPVVEDALAIASFVTGIILGVFLLGVLTDRVGQGAALVGLVAGLLAVSYARFGSEFRGTIPYPFEGALAWPYFALVGSGTTFLVGLLASTFLPRGGTPSTGDAR</sequence>
<feature type="transmembrane region" description="Helical" evidence="12">
    <location>
        <begin position="445"/>
        <end position="463"/>
    </location>
</feature>
<dbReference type="PANTHER" id="PTHR42985:SF47">
    <property type="entry name" value="INTEGRAL MEMBRANE TRANSPORT PROTEIN"/>
    <property type="match status" value="1"/>
</dbReference>
<feature type="transmembrane region" description="Helical" evidence="12">
    <location>
        <begin position="418"/>
        <end position="438"/>
    </location>
</feature>
<keyword evidence="6 12" id="KW-1133">Transmembrane helix</keyword>
<keyword evidence="8" id="KW-0406">Ion transport</keyword>
<keyword evidence="3" id="KW-0813">Transport</keyword>
<feature type="transmembrane region" description="Helical" evidence="12">
    <location>
        <begin position="6"/>
        <end position="23"/>
    </location>
</feature>
<evidence type="ECO:0000256" key="9">
    <source>
        <dbReference type="ARBA" id="ARBA00023136"/>
    </source>
</evidence>
<dbReference type="Pfam" id="PF00474">
    <property type="entry name" value="SSF"/>
    <property type="match status" value="1"/>
</dbReference>
<comment type="similarity">
    <text evidence="2 11">Belongs to the sodium:solute symporter (SSF) (TC 2.A.21) family.</text>
</comment>
<feature type="transmembrane region" description="Helical" evidence="12">
    <location>
        <begin position="199"/>
        <end position="217"/>
    </location>
</feature>
<dbReference type="InterPro" id="IPR051163">
    <property type="entry name" value="Sodium:Solute_Symporter_SSF"/>
</dbReference>
<evidence type="ECO:0000313" key="14">
    <source>
        <dbReference type="Proteomes" id="UP000317835"/>
    </source>
</evidence>
<feature type="transmembrane region" description="Helical" evidence="12">
    <location>
        <begin position="386"/>
        <end position="406"/>
    </location>
</feature>
<accession>A0A518H3K9</accession>
<feature type="transmembrane region" description="Helical" evidence="12">
    <location>
        <begin position="43"/>
        <end position="62"/>
    </location>
</feature>
<evidence type="ECO:0000256" key="1">
    <source>
        <dbReference type="ARBA" id="ARBA00004651"/>
    </source>
</evidence>
<evidence type="ECO:0000256" key="2">
    <source>
        <dbReference type="ARBA" id="ARBA00006434"/>
    </source>
</evidence>
<feature type="transmembrane region" description="Helical" evidence="12">
    <location>
        <begin position="327"/>
        <end position="348"/>
    </location>
</feature>
<evidence type="ECO:0000256" key="6">
    <source>
        <dbReference type="ARBA" id="ARBA00022989"/>
    </source>
</evidence>
<evidence type="ECO:0000256" key="8">
    <source>
        <dbReference type="ARBA" id="ARBA00023065"/>
    </source>
</evidence>
<dbReference type="CDD" id="cd11493">
    <property type="entry name" value="SLC5sbd_NIS-like_u1"/>
    <property type="match status" value="1"/>
</dbReference>
<dbReference type="AlphaFoldDB" id="A0A518H3K9"/>
<evidence type="ECO:0000256" key="4">
    <source>
        <dbReference type="ARBA" id="ARBA00022475"/>
    </source>
</evidence>
<proteinExistence type="inferred from homology"/>
<dbReference type="NCBIfam" id="TIGR00813">
    <property type="entry name" value="sss"/>
    <property type="match status" value="1"/>
</dbReference>
<evidence type="ECO:0000313" key="13">
    <source>
        <dbReference type="EMBL" id="QDV35445.1"/>
    </source>
</evidence>
<evidence type="ECO:0000256" key="7">
    <source>
        <dbReference type="ARBA" id="ARBA00023053"/>
    </source>
</evidence>
<evidence type="ECO:0000256" key="10">
    <source>
        <dbReference type="ARBA" id="ARBA00023201"/>
    </source>
</evidence>
<keyword evidence="4" id="KW-1003">Cell membrane</keyword>
<feature type="transmembrane region" description="Helical" evidence="12">
    <location>
        <begin position="287"/>
        <end position="312"/>
    </location>
</feature>
<dbReference type="InterPro" id="IPR001734">
    <property type="entry name" value="Na/solute_symporter"/>
</dbReference>
<keyword evidence="7" id="KW-0915">Sodium</keyword>
<dbReference type="OrthoDB" id="9810181at2"/>
<comment type="subcellular location">
    <subcellularLocation>
        <location evidence="1">Cell membrane</location>
        <topology evidence="1">Multi-pass membrane protein</topology>
    </subcellularLocation>
</comment>
<protein>
    <submittedName>
        <fullName evidence="13">Sodium/glucose cotransporter</fullName>
    </submittedName>
</protein>
<feature type="transmembrane region" description="Helical" evidence="12">
    <location>
        <begin position="483"/>
        <end position="503"/>
    </location>
</feature>
<dbReference type="GO" id="GO:0006814">
    <property type="term" value="P:sodium ion transport"/>
    <property type="evidence" value="ECO:0007669"/>
    <property type="project" value="UniProtKB-KW"/>
</dbReference>
<organism evidence="13 14">
    <name type="scientific">Tautonia plasticadhaerens</name>
    <dbReference type="NCBI Taxonomy" id="2527974"/>
    <lineage>
        <taxon>Bacteria</taxon>
        <taxon>Pseudomonadati</taxon>
        <taxon>Planctomycetota</taxon>
        <taxon>Planctomycetia</taxon>
        <taxon>Isosphaerales</taxon>
        <taxon>Isosphaeraceae</taxon>
        <taxon>Tautonia</taxon>
    </lineage>
</organism>
<dbReference type="Gene3D" id="1.20.1730.10">
    <property type="entry name" value="Sodium/glucose cotransporter"/>
    <property type="match status" value="1"/>
</dbReference>
<dbReference type="GO" id="GO:0015293">
    <property type="term" value="F:symporter activity"/>
    <property type="evidence" value="ECO:0007669"/>
    <property type="project" value="TreeGrafter"/>
</dbReference>
<dbReference type="InterPro" id="IPR038377">
    <property type="entry name" value="Na/Glc_symporter_sf"/>
</dbReference>
<keyword evidence="14" id="KW-1185">Reference proteome</keyword>
<dbReference type="Proteomes" id="UP000317835">
    <property type="component" value="Chromosome"/>
</dbReference>
<reference evidence="13 14" key="1">
    <citation type="submission" date="2019-02" db="EMBL/GenBank/DDBJ databases">
        <title>Deep-cultivation of Planctomycetes and their phenomic and genomic characterization uncovers novel biology.</title>
        <authorList>
            <person name="Wiegand S."/>
            <person name="Jogler M."/>
            <person name="Boedeker C."/>
            <person name="Pinto D."/>
            <person name="Vollmers J."/>
            <person name="Rivas-Marin E."/>
            <person name="Kohn T."/>
            <person name="Peeters S.H."/>
            <person name="Heuer A."/>
            <person name="Rast P."/>
            <person name="Oberbeckmann S."/>
            <person name="Bunk B."/>
            <person name="Jeske O."/>
            <person name="Meyerdierks A."/>
            <person name="Storesund J.E."/>
            <person name="Kallscheuer N."/>
            <person name="Luecker S."/>
            <person name="Lage O.M."/>
            <person name="Pohl T."/>
            <person name="Merkel B.J."/>
            <person name="Hornburger P."/>
            <person name="Mueller R.-W."/>
            <person name="Bruemmer F."/>
            <person name="Labrenz M."/>
            <person name="Spormann A.M."/>
            <person name="Op den Camp H."/>
            <person name="Overmann J."/>
            <person name="Amann R."/>
            <person name="Jetten M.S.M."/>
            <person name="Mascher T."/>
            <person name="Medema M.H."/>
            <person name="Devos D.P."/>
            <person name="Kaster A.-K."/>
            <person name="Ovreas L."/>
            <person name="Rohde M."/>
            <person name="Galperin M.Y."/>
            <person name="Jogler C."/>
        </authorList>
    </citation>
    <scope>NUCLEOTIDE SEQUENCE [LARGE SCALE GENOMIC DNA]</scope>
    <source>
        <strain evidence="13 14">ElP</strain>
    </source>
</reference>
<evidence type="ECO:0000256" key="5">
    <source>
        <dbReference type="ARBA" id="ARBA00022692"/>
    </source>
</evidence>
<keyword evidence="9 12" id="KW-0472">Membrane</keyword>
<gene>
    <name evidence="13" type="primary">sglT_1</name>
    <name evidence="13" type="ORF">ElP_33480</name>
</gene>
<evidence type="ECO:0000256" key="3">
    <source>
        <dbReference type="ARBA" id="ARBA00022448"/>
    </source>
</evidence>
<dbReference type="RefSeq" id="WP_145271065.1">
    <property type="nucleotide sequence ID" value="NZ_CP036426.1"/>
</dbReference>
<dbReference type="PANTHER" id="PTHR42985">
    <property type="entry name" value="SODIUM-COUPLED MONOCARBOXYLATE TRANSPORTER"/>
    <property type="match status" value="1"/>
</dbReference>
<feature type="transmembrane region" description="Helical" evidence="12">
    <location>
        <begin position="74"/>
        <end position="94"/>
    </location>
</feature>
<dbReference type="EMBL" id="CP036426">
    <property type="protein sequence ID" value="QDV35445.1"/>
    <property type="molecule type" value="Genomic_DNA"/>
</dbReference>
<evidence type="ECO:0000256" key="11">
    <source>
        <dbReference type="RuleBase" id="RU362091"/>
    </source>
</evidence>
<dbReference type="GO" id="GO:0005886">
    <property type="term" value="C:plasma membrane"/>
    <property type="evidence" value="ECO:0007669"/>
    <property type="project" value="UniProtKB-SubCell"/>
</dbReference>
<name>A0A518H3K9_9BACT</name>
<dbReference type="KEGG" id="tpla:ElP_33480"/>
<dbReference type="PROSITE" id="PS50283">
    <property type="entry name" value="NA_SOLUT_SYMP_3"/>
    <property type="match status" value="1"/>
</dbReference>
<feature type="transmembrane region" description="Helical" evidence="12">
    <location>
        <begin position="247"/>
        <end position="266"/>
    </location>
</feature>